<name>A0A915CLU9_9BILA</name>
<reference evidence="3" key="1">
    <citation type="submission" date="2022-11" db="UniProtKB">
        <authorList>
            <consortium name="WormBaseParasite"/>
        </authorList>
    </citation>
    <scope>IDENTIFICATION</scope>
</reference>
<feature type="compositionally biased region" description="Polar residues" evidence="1">
    <location>
        <begin position="77"/>
        <end position="87"/>
    </location>
</feature>
<accession>A0A915CLU9</accession>
<dbReference type="AlphaFoldDB" id="A0A915CLU9"/>
<dbReference type="WBParaSite" id="jg10017">
    <property type="protein sequence ID" value="jg10017"/>
    <property type="gene ID" value="jg10017"/>
</dbReference>
<dbReference type="Proteomes" id="UP000887574">
    <property type="component" value="Unplaced"/>
</dbReference>
<sequence length="131" mass="15040">MRGSAGADIPLPKMKRQLRFLVLTYTSSRHSIVLEALPLSQTNLQRTRTSPPEYLILFYIVIQLNQINQSRNRKSQVVHQANSSSGKFVNRRSGDERRQQEQANADSAAELGWINAELARANEENERLRHR</sequence>
<evidence type="ECO:0000313" key="2">
    <source>
        <dbReference type="Proteomes" id="UP000887574"/>
    </source>
</evidence>
<feature type="region of interest" description="Disordered" evidence="1">
    <location>
        <begin position="72"/>
        <end position="108"/>
    </location>
</feature>
<proteinExistence type="predicted"/>
<evidence type="ECO:0000313" key="3">
    <source>
        <dbReference type="WBParaSite" id="jg10017"/>
    </source>
</evidence>
<organism evidence="2 3">
    <name type="scientific">Ditylenchus dipsaci</name>
    <dbReference type="NCBI Taxonomy" id="166011"/>
    <lineage>
        <taxon>Eukaryota</taxon>
        <taxon>Metazoa</taxon>
        <taxon>Ecdysozoa</taxon>
        <taxon>Nematoda</taxon>
        <taxon>Chromadorea</taxon>
        <taxon>Rhabditida</taxon>
        <taxon>Tylenchina</taxon>
        <taxon>Tylenchomorpha</taxon>
        <taxon>Sphaerularioidea</taxon>
        <taxon>Anguinidae</taxon>
        <taxon>Anguininae</taxon>
        <taxon>Ditylenchus</taxon>
    </lineage>
</organism>
<keyword evidence="2" id="KW-1185">Reference proteome</keyword>
<protein>
    <submittedName>
        <fullName evidence="3">Uncharacterized protein</fullName>
    </submittedName>
</protein>
<evidence type="ECO:0000256" key="1">
    <source>
        <dbReference type="SAM" id="MobiDB-lite"/>
    </source>
</evidence>